<name>A0A2U8HPN9_9RHOB</name>
<geneLocation type="plasmid" evidence="1 2">
    <name>unnamed4</name>
</geneLocation>
<keyword evidence="1" id="KW-0614">Plasmid</keyword>
<dbReference type="Proteomes" id="UP000244915">
    <property type="component" value="Plasmid unnamed4"/>
</dbReference>
<protein>
    <recommendedName>
        <fullName evidence="3">Helix-turn-helix domain-containing protein</fullName>
    </recommendedName>
</protein>
<dbReference type="EMBL" id="CP022194">
    <property type="protein sequence ID" value="AWI86775.1"/>
    <property type="molecule type" value="Genomic_DNA"/>
</dbReference>
<evidence type="ECO:0000313" key="1">
    <source>
        <dbReference type="EMBL" id="AWI86775.1"/>
    </source>
</evidence>
<gene>
    <name evidence="1" type="ORF">CEW88_23725</name>
</gene>
<accession>A0A2U8HPN9</accession>
<dbReference type="AlphaFoldDB" id="A0A2U8HPN9"/>
<reference evidence="1 2" key="1">
    <citation type="submission" date="2017-06" db="EMBL/GenBank/DDBJ databases">
        <title>Yangia sp. YSBP01 complete genome sequence.</title>
        <authorList>
            <person name="Woo J.-H."/>
            <person name="Kim H.-S."/>
        </authorList>
    </citation>
    <scope>NUCLEOTIDE SEQUENCE [LARGE SCALE GENOMIC DNA]</scope>
    <source>
        <strain evidence="1 2">YSBP01</strain>
        <plasmid evidence="1 2">unnamed4</plasmid>
    </source>
</reference>
<evidence type="ECO:0008006" key="3">
    <source>
        <dbReference type="Google" id="ProtNLM"/>
    </source>
</evidence>
<organism evidence="1 2">
    <name type="scientific">Alloyangia pacifica</name>
    <dbReference type="NCBI Taxonomy" id="311180"/>
    <lineage>
        <taxon>Bacteria</taxon>
        <taxon>Pseudomonadati</taxon>
        <taxon>Pseudomonadota</taxon>
        <taxon>Alphaproteobacteria</taxon>
        <taxon>Rhodobacterales</taxon>
        <taxon>Roseobacteraceae</taxon>
        <taxon>Alloyangia</taxon>
    </lineage>
</organism>
<sequence length="104" mass="11607">MPYEGRRACLIYSWASIFRAEGLEPEFAKTVTAEERPDLFEHLLDTAAAAALLGYQDASTIRKFVASGQIGPEAYLTFGRRGVYRFRPGALEPLRKASLRGRIV</sequence>
<dbReference type="KEGG" id="ypac:CEW88_23725"/>
<evidence type="ECO:0000313" key="2">
    <source>
        <dbReference type="Proteomes" id="UP000244915"/>
    </source>
</evidence>
<proteinExistence type="predicted"/>